<evidence type="ECO:0000256" key="3">
    <source>
        <dbReference type="ARBA" id="ARBA00022692"/>
    </source>
</evidence>
<feature type="transmembrane region" description="Helical" evidence="6">
    <location>
        <begin position="789"/>
        <end position="809"/>
    </location>
</feature>
<feature type="transmembrane region" description="Helical" evidence="6">
    <location>
        <begin position="763"/>
        <end position="782"/>
    </location>
</feature>
<gene>
    <name evidence="8" type="ORF">HELGO_WM10199</name>
</gene>
<dbReference type="SUPFAM" id="SSF82866">
    <property type="entry name" value="Multidrug efflux transporter AcrB transmembrane domain"/>
    <property type="match status" value="2"/>
</dbReference>
<feature type="transmembrane region" description="Helical" evidence="6">
    <location>
        <begin position="373"/>
        <end position="398"/>
    </location>
</feature>
<dbReference type="InterPro" id="IPR050545">
    <property type="entry name" value="Mycobact_MmpL"/>
</dbReference>
<feature type="transmembrane region" description="Helical" evidence="6">
    <location>
        <begin position="339"/>
        <end position="361"/>
    </location>
</feature>
<feature type="transmembrane region" description="Helical" evidence="6">
    <location>
        <begin position="863"/>
        <end position="885"/>
    </location>
</feature>
<comment type="subcellular location">
    <subcellularLocation>
        <location evidence="1">Cell membrane</location>
        <topology evidence="1">Multi-pass membrane protein</topology>
    </subcellularLocation>
</comment>
<feature type="transmembrane region" description="Helical" evidence="6">
    <location>
        <begin position="272"/>
        <end position="293"/>
    </location>
</feature>
<dbReference type="PANTHER" id="PTHR33406">
    <property type="entry name" value="MEMBRANE PROTEIN MJ1562-RELATED"/>
    <property type="match status" value="1"/>
</dbReference>
<feature type="transmembrane region" description="Helical" evidence="6">
    <location>
        <begin position="821"/>
        <end position="842"/>
    </location>
</feature>
<evidence type="ECO:0000256" key="5">
    <source>
        <dbReference type="ARBA" id="ARBA00023136"/>
    </source>
</evidence>
<dbReference type="GO" id="GO:0005886">
    <property type="term" value="C:plasma membrane"/>
    <property type="evidence" value="ECO:0007669"/>
    <property type="project" value="UniProtKB-SubCell"/>
</dbReference>
<keyword evidence="4 6" id="KW-1133">Transmembrane helix</keyword>
<evidence type="ECO:0000256" key="2">
    <source>
        <dbReference type="ARBA" id="ARBA00022475"/>
    </source>
</evidence>
<feature type="transmembrane region" description="Helical" evidence="6">
    <location>
        <begin position="897"/>
        <end position="921"/>
    </location>
</feature>
<proteinExistence type="predicted"/>
<dbReference type="InterPro" id="IPR000731">
    <property type="entry name" value="SSD"/>
</dbReference>
<evidence type="ECO:0000256" key="6">
    <source>
        <dbReference type="SAM" id="Phobius"/>
    </source>
</evidence>
<dbReference type="AlphaFoldDB" id="A0A6S6RZI3"/>
<feature type="transmembrane region" description="Helical" evidence="6">
    <location>
        <begin position="443"/>
        <end position="460"/>
    </location>
</feature>
<name>A0A6S6RZI3_9BACT</name>
<dbReference type="InterPro" id="IPR004869">
    <property type="entry name" value="MMPL_dom"/>
</dbReference>
<dbReference type="PANTHER" id="PTHR33406:SF13">
    <property type="entry name" value="MEMBRANE PROTEIN YDFJ"/>
    <property type="match status" value="1"/>
</dbReference>
<evidence type="ECO:0000256" key="4">
    <source>
        <dbReference type="ARBA" id="ARBA00022989"/>
    </source>
</evidence>
<keyword evidence="2" id="KW-1003">Cell membrane</keyword>
<accession>A0A6S6RZI3</accession>
<keyword evidence="3 6" id="KW-0812">Transmembrane</keyword>
<evidence type="ECO:0000256" key="1">
    <source>
        <dbReference type="ARBA" id="ARBA00004651"/>
    </source>
</evidence>
<dbReference type="Pfam" id="PF03176">
    <property type="entry name" value="MMPL"/>
    <property type="match status" value="2"/>
</dbReference>
<evidence type="ECO:0000259" key="7">
    <source>
        <dbReference type="PROSITE" id="PS50156"/>
    </source>
</evidence>
<protein>
    <submittedName>
        <fullName evidence="8">RND superfamily exporter</fullName>
    </submittedName>
</protein>
<feature type="domain" description="SSD" evidence="7">
    <location>
        <begin position="273"/>
        <end position="399"/>
    </location>
</feature>
<sequence length="930" mass="103217">MHQNKSSFKYAQFVLRFKWFILAFSLLTTLFFALQIKNIDIRNDPDTLLPQTNRYVSTNNFVEGYFGMANLFVVSIEIKEGDIYQPWFVNMTQEIHNKVSAMETANTASFISIAAQKVKNMGVTEDGSLSFKRLIPNIGISETDELKAKEQLAFMKEGLDNNPVLKPMIIHEVDPKTGEKCFKNEAGCVAKATFIIADFTNGVKEAYVPWVRNVVDIIEPYSNDDRVNVSIAGEPYFLAWMMVQLIDHWYLFVLSILIAFIILFIETKSIRGALFPLTGVAMSIIWTLGLMGFTGFKLTTMMVLTPMLILAVGMGHAIQITRRYMKARKDGETNVNGAYLALGFTIVPAVLSIVTDALGFATLATVDISFYKAYAYFGMFGMFSLLLTTSTLIPVLMLTFPTKADKNEDVSDVHFSKQTGEGYAWERKLGEVVHFMTQGFGRVIPLSIVFVILAASWHYTKIGEGIANLIADERPLTEKVKLAVTSDDLDLMPGVEKGIDYAQAAFKVDSRPVQDIFHLNKLMPGVISFSIPIRGKNPILPECSDAFYEIYDAAVEAGSKLPPKNCYDPDNDPAQGIMNDVDVINAIAQMEIAIRKNEFIGFTASYAQYINIANLLLMSEGNQLNFDNFRIPTKEYLTAIDPDDDRNPSAIISTYNGLLDMASSPGDLTSMVGQDYNSGVILGFINTMHPKETHEAVLFLQNYIEAHKNDVGFKQVNFGYRNADESGDVGVIADDISDNYVRPGIGGFLGATEATREVTYANWIMNPLGTALAIFIVATLIFRSFLMSGFLMTILGITLFAQYGLAGYFSSVESWSGNLHFGNLVTLSIAMGLGVDYSIYMISKLRDEYHEHGVWSDALKNTVATTGSSVLISVIVLVGALIPLMATDLGNTWGLSIYITEAVVIDVFTSLTLLPILLYLFKPKYIFDRK</sequence>
<dbReference type="PROSITE" id="PS50156">
    <property type="entry name" value="SSD"/>
    <property type="match status" value="1"/>
</dbReference>
<dbReference type="EMBL" id="CACVAX010000005">
    <property type="protein sequence ID" value="CAA6801511.1"/>
    <property type="molecule type" value="Genomic_DNA"/>
</dbReference>
<evidence type="ECO:0000313" key="8">
    <source>
        <dbReference type="EMBL" id="CAA6801511.1"/>
    </source>
</evidence>
<organism evidence="8">
    <name type="scientific">uncultured Sulfurovum sp</name>
    <dbReference type="NCBI Taxonomy" id="269237"/>
    <lineage>
        <taxon>Bacteria</taxon>
        <taxon>Pseudomonadati</taxon>
        <taxon>Campylobacterota</taxon>
        <taxon>Epsilonproteobacteria</taxon>
        <taxon>Campylobacterales</taxon>
        <taxon>Sulfurovaceae</taxon>
        <taxon>Sulfurovum</taxon>
        <taxon>environmental samples</taxon>
    </lineage>
</organism>
<keyword evidence="5 6" id="KW-0472">Membrane</keyword>
<feature type="transmembrane region" description="Helical" evidence="6">
    <location>
        <begin position="248"/>
        <end position="265"/>
    </location>
</feature>
<feature type="transmembrane region" description="Helical" evidence="6">
    <location>
        <begin position="299"/>
        <end position="318"/>
    </location>
</feature>
<dbReference type="Gene3D" id="1.20.1640.10">
    <property type="entry name" value="Multidrug efflux transporter AcrB transmembrane domain"/>
    <property type="match status" value="2"/>
</dbReference>
<reference evidence="8" key="1">
    <citation type="submission" date="2020-01" db="EMBL/GenBank/DDBJ databases">
        <authorList>
            <person name="Meier V. D."/>
            <person name="Meier V D."/>
        </authorList>
    </citation>
    <scope>NUCLEOTIDE SEQUENCE</scope>
    <source>
        <strain evidence="8">HLG_WM_MAG_04</strain>
    </source>
</reference>